<proteinExistence type="predicted"/>
<dbReference type="PANTHER" id="PTHR34310:SF9">
    <property type="entry name" value="BLR5716 PROTEIN"/>
    <property type="match status" value="1"/>
</dbReference>
<dbReference type="Pfam" id="PF04248">
    <property type="entry name" value="NTP_transf_9"/>
    <property type="match status" value="1"/>
</dbReference>
<dbReference type="InterPro" id="IPR007361">
    <property type="entry name" value="DUF427"/>
</dbReference>
<dbReference type="PANTHER" id="PTHR34310">
    <property type="entry name" value="DUF427 DOMAIN PROTEIN (AFU_ORTHOLOGUE AFUA_3G02220)"/>
    <property type="match status" value="1"/>
</dbReference>
<gene>
    <name evidence="2" type="ORF">ABS361_13955</name>
</gene>
<protein>
    <submittedName>
        <fullName evidence="2">DUF427 domain-containing protein</fullName>
    </submittedName>
</protein>
<evidence type="ECO:0000259" key="1">
    <source>
        <dbReference type="Pfam" id="PF04248"/>
    </source>
</evidence>
<dbReference type="KEGG" id="mflg:ABS361_13955"/>
<dbReference type="Gene3D" id="2.170.150.40">
    <property type="entry name" value="Domain of unknown function (DUF427)"/>
    <property type="match status" value="1"/>
</dbReference>
<accession>A0AAU7X880</accession>
<dbReference type="EMBL" id="CP158568">
    <property type="protein sequence ID" value="XBY43201.1"/>
    <property type="molecule type" value="Genomic_DNA"/>
</dbReference>
<dbReference type="AlphaFoldDB" id="A0AAU7X880"/>
<sequence length="132" mass="14919">MRGRHFIRGVISIEDPVRFEVGGTTLARTTHCLEVVEADEPVSFYVPSTDVDRRHLVPSGAVLVCEERGAAEMFDIVVDNLRLKRAAWIYPMPRQAYADLHDHIGFDGRHVALINEAPARRVPFPTKTRRDA</sequence>
<organism evidence="2">
    <name type="scientific">Methyloraptor flagellatus</name>
    <dbReference type="NCBI Taxonomy" id="3162530"/>
    <lineage>
        <taxon>Bacteria</taxon>
        <taxon>Pseudomonadati</taxon>
        <taxon>Pseudomonadota</taxon>
        <taxon>Alphaproteobacteria</taxon>
        <taxon>Hyphomicrobiales</taxon>
        <taxon>Ancalomicrobiaceae</taxon>
        <taxon>Methyloraptor</taxon>
    </lineage>
</organism>
<evidence type="ECO:0000313" key="2">
    <source>
        <dbReference type="EMBL" id="XBY43201.1"/>
    </source>
</evidence>
<reference evidence="2" key="1">
    <citation type="submission" date="2024-06" db="EMBL/GenBank/DDBJ databases">
        <title>Methylostella associata gen. nov., sp. nov., a novel Ancalomicrobiaceae-affiliated facultatively methylotrophic bacteria that feed on methanotrophs of the genus Methylococcus.</title>
        <authorList>
            <person name="Saltykova V."/>
            <person name="Danilova O.V."/>
            <person name="Oshkin I.Y."/>
            <person name="Belova S.E."/>
            <person name="Pimenov N.V."/>
            <person name="Dedysh S.N."/>
        </authorList>
    </citation>
    <scope>NUCLEOTIDE SEQUENCE</scope>
    <source>
        <strain evidence="2">S20</strain>
    </source>
</reference>
<name>A0AAU7X880_9HYPH</name>
<dbReference type="InterPro" id="IPR038694">
    <property type="entry name" value="DUF427_sf"/>
</dbReference>
<dbReference type="RefSeq" id="WP_407048301.1">
    <property type="nucleotide sequence ID" value="NZ_CP158568.1"/>
</dbReference>
<feature type="domain" description="DUF427" evidence="1">
    <location>
        <begin position="17"/>
        <end position="107"/>
    </location>
</feature>